<dbReference type="InterPro" id="IPR013766">
    <property type="entry name" value="Thioredoxin_domain"/>
</dbReference>
<evidence type="ECO:0000259" key="6">
    <source>
        <dbReference type="PROSITE" id="PS51352"/>
    </source>
</evidence>
<dbReference type="PANTHER" id="PTHR45663">
    <property type="entry name" value="GEO12009P1"/>
    <property type="match status" value="1"/>
</dbReference>
<evidence type="ECO:0000256" key="3">
    <source>
        <dbReference type="ARBA" id="ARBA00023157"/>
    </source>
</evidence>
<dbReference type="PROSITE" id="PS00194">
    <property type="entry name" value="THIOREDOXIN_1"/>
    <property type="match status" value="1"/>
</dbReference>
<gene>
    <name evidence="7" type="ORF">L0665_06720</name>
</gene>
<dbReference type="Gene3D" id="3.40.30.10">
    <property type="entry name" value="Glutaredoxin"/>
    <property type="match status" value="1"/>
</dbReference>
<evidence type="ECO:0000256" key="5">
    <source>
        <dbReference type="PIRSR" id="PIRSR000077-4"/>
    </source>
</evidence>
<dbReference type="InterPro" id="IPR017937">
    <property type="entry name" value="Thioredoxin_CS"/>
</dbReference>
<dbReference type="PROSITE" id="PS51352">
    <property type="entry name" value="THIOREDOXIN_2"/>
    <property type="match status" value="1"/>
</dbReference>
<dbReference type="Pfam" id="PF00085">
    <property type="entry name" value="Thioredoxin"/>
    <property type="match status" value="1"/>
</dbReference>
<evidence type="ECO:0000256" key="2">
    <source>
        <dbReference type="ARBA" id="ARBA00022982"/>
    </source>
</evidence>
<dbReference type="InterPro" id="IPR036249">
    <property type="entry name" value="Thioredoxin-like_sf"/>
</dbReference>
<dbReference type="EMBL" id="JAKELO010000002">
    <property type="protein sequence ID" value="MDE4908302.1"/>
    <property type="molecule type" value="Genomic_DNA"/>
</dbReference>
<evidence type="ECO:0000256" key="4">
    <source>
        <dbReference type="ARBA" id="ARBA00023284"/>
    </source>
</evidence>
<organism evidence="7 8">
    <name type="scientific">Methanogenium marinum</name>
    <dbReference type="NCBI Taxonomy" id="348610"/>
    <lineage>
        <taxon>Archaea</taxon>
        <taxon>Methanobacteriati</taxon>
        <taxon>Methanobacteriota</taxon>
        <taxon>Stenosarchaea group</taxon>
        <taxon>Methanomicrobia</taxon>
        <taxon>Methanomicrobiales</taxon>
        <taxon>Methanomicrobiaceae</taxon>
        <taxon>Methanogenium</taxon>
    </lineage>
</organism>
<dbReference type="SUPFAM" id="SSF52833">
    <property type="entry name" value="Thioredoxin-like"/>
    <property type="match status" value="1"/>
</dbReference>
<dbReference type="Proteomes" id="UP001143747">
    <property type="component" value="Unassembled WGS sequence"/>
</dbReference>
<keyword evidence="3 5" id="KW-1015">Disulfide bond</keyword>
<keyword evidence="2" id="KW-0249">Electron transport</keyword>
<dbReference type="GO" id="GO:0015035">
    <property type="term" value="F:protein-disulfide reductase activity"/>
    <property type="evidence" value="ECO:0007669"/>
    <property type="project" value="InterPro"/>
</dbReference>
<proteinExistence type="predicted"/>
<evidence type="ECO:0000256" key="1">
    <source>
        <dbReference type="ARBA" id="ARBA00022448"/>
    </source>
</evidence>
<dbReference type="InterPro" id="IPR005746">
    <property type="entry name" value="Thioredoxin"/>
</dbReference>
<name>A0A9Q4KUG8_9EURY</name>
<dbReference type="AlphaFoldDB" id="A0A9Q4KUG8"/>
<evidence type="ECO:0000313" key="7">
    <source>
        <dbReference type="EMBL" id="MDE4908302.1"/>
    </source>
</evidence>
<protein>
    <submittedName>
        <fullName evidence="7">Thioredoxin family protein</fullName>
    </submittedName>
</protein>
<keyword evidence="8" id="KW-1185">Reference proteome</keyword>
<keyword evidence="1" id="KW-0813">Transport</keyword>
<dbReference type="PIRSF" id="PIRSF000077">
    <property type="entry name" value="Thioredoxin"/>
    <property type="match status" value="1"/>
</dbReference>
<dbReference type="PANTHER" id="PTHR45663:SF11">
    <property type="entry name" value="GEO12009P1"/>
    <property type="match status" value="1"/>
</dbReference>
<dbReference type="GO" id="GO:0005737">
    <property type="term" value="C:cytoplasm"/>
    <property type="evidence" value="ECO:0007669"/>
    <property type="project" value="TreeGrafter"/>
</dbReference>
<evidence type="ECO:0000313" key="8">
    <source>
        <dbReference type="Proteomes" id="UP001143747"/>
    </source>
</evidence>
<reference evidence="7" key="1">
    <citation type="submission" date="2022-01" db="EMBL/GenBank/DDBJ databases">
        <title>Draft genome of Methanogenium marinum DSM 15558.</title>
        <authorList>
            <person name="Chen S.-C."/>
            <person name="You Y.-T."/>
        </authorList>
    </citation>
    <scope>NUCLEOTIDE SEQUENCE</scope>
    <source>
        <strain evidence="7">DSM 15558</strain>
    </source>
</reference>
<feature type="disulfide bond" description="Redox-active" evidence="5">
    <location>
        <begin position="22"/>
        <end position="25"/>
    </location>
</feature>
<keyword evidence="4 5" id="KW-0676">Redox-active center</keyword>
<comment type="caution">
    <text evidence="7">The sequence shown here is derived from an EMBL/GenBank/DDBJ whole genome shotgun (WGS) entry which is preliminary data.</text>
</comment>
<dbReference type="CDD" id="cd02947">
    <property type="entry name" value="TRX_family"/>
    <property type="match status" value="1"/>
</dbReference>
<feature type="domain" description="Thioredoxin" evidence="6">
    <location>
        <begin position="1"/>
        <end position="99"/>
    </location>
</feature>
<sequence length="99" mass="10870">MNFTDLIQSHQYFVVGCWAEWCGSCTTMAPIIEELAGEFGGEVMFGTCDAEMNLEVMASFHILAIPTLLFFANGSLVGRLTGVHPKESIHASLLRVFVL</sequence>
<accession>A0A9Q4KUG8</accession>